<keyword evidence="2" id="KW-1185">Reference proteome</keyword>
<name>A0A1Y0IKZ2_9BACL</name>
<organism evidence="1 2">
    <name type="scientific">Tumebacillus avium</name>
    <dbReference type="NCBI Taxonomy" id="1903704"/>
    <lineage>
        <taxon>Bacteria</taxon>
        <taxon>Bacillati</taxon>
        <taxon>Bacillota</taxon>
        <taxon>Bacilli</taxon>
        <taxon>Bacillales</taxon>
        <taxon>Alicyclobacillaceae</taxon>
        <taxon>Tumebacillus</taxon>
    </lineage>
</organism>
<accession>A0A1Y0IKZ2</accession>
<dbReference type="OrthoDB" id="2942361at2"/>
<protein>
    <recommendedName>
        <fullName evidence="3">Helix-turn-helix domain-containing protein</fullName>
    </recommendedName>
</protein>
<dbReference type="AlphaFoldDB" id="A0A1Y0IKZ2"/>
<evidence type="ECO:0008006" key="3">
    <source>
        <dbReference type="Google" id="ProtNLM"/>
    </source>
</evidence>
<dbReference type="Pfam" id="PF13730">
    <property type="entry name" value="HTH_36"/>
    <property type="match status" value="1"/>
</dbReference>
<sequence length="305" mass="35549">MERQRILRVLKGLKSPVEQSVVLKEYYSSWRKFNRDTKEGFFAIYERFKKEHLADLEGGPLKLYLLFGFYANNSYGHSWPSIATIADFFGTQTRTIDSWMKVLVDRGLIYRDRTDKKSHTTFLVPYSDTLLKQKPRKNHEQDGQEMLEDILSVLLDMQSVYGTVVRIVHLFHWGRKKAMPDARKTYHLLLIITKREDDVLICHYRILRKLSDQGVSELFVDEPSLFESHFTYLGKPVIGIAVEHGVPVNVKGEYQAYLMELARDLVAVSEEQLQEMPRVSYGNIEDVLESEEAAMELTEEEDDEE</sequence>
<dbReference type="Gene3D" id="1.10.10.10">
    <property type="entry name" value="Winged helix-like DNA-binding domain superfamily/Winged helix DNA-binding domain"/>
    <property type="match status" value="1"/>
</dbReference>
<proteinExistence type="predicted"/>
<dbReference type="EMBL" id="CP021434">
    <property type="protein sequence ID" value="ARU60709.1"/>
    <property type="molecule type" value="Genomic_DNA"/>
</dbReference>
<dbReference type="KEGG" id="tum:CBW65_06125"/>
<dbReference type="RefSeq" id="WP_087456100.1">
    <property type="nucleotide sequence ID" value="NZ_CP021434.1"/>
</dbReference>
<evidence type="ECO:0000313" key="2">
    <source>
        <dbReference type="Proteomes" id="UP000195437"/>
    </source>
</evidence>
<evidence type="ECO:0000313" key="1">
    <source>
        <dbReference type="EMBL" id="ARU60709.1"/>
    </source>
</evidence>
<reference evidence="2" key="1">
    <citation type="submission" date="2017-05" db="EMBL/GenBank/DDBJ databases">
        <authorList>
            <person name="Sung H."/>
        </authorList>
    </citation>
    <scope>NUCLEOTIDE SEQUENCE [LARGE SCALE GENOMIC DNA]</scope>
    <source>
        <strain evidence="2">AR23208</strain>
    </source>
</reference>
<gene>
    <name evidence="1" type="ORF">CBW65_06125</name>
</gene>
<dbReference type="InterPro" id="IPR036388">
    <property type="entry name" value="WH-like_DNA-bd_sf"/>
</dbReference>
<dbReference type="Proteomes" id="UP000195437">
    <property type="component" value="Chromosome"/>
</dbReference>